<feature type="region of interest" description="Alpha C-terminal domain (alpha-CTD)" evidence="9">
    <location>
        <begin position="267"/>
        <end position="340"/>
    </location>
</feature>
<dbReference type="EMBL" id="MH549642">
    <property type="protein sequence ID" value="AZU95693.1"/>
    <property type="molecule type" value="Genomic_DNA"/>
</dbReference>
<evidence type="ECO:0000256" key="1">
    <source>
        <dbReference type="ARBA" id="ARBA00004026"/>
    </source>
</evidence>
<keyword evidence="4 9" id="KW-0240">DNA-directed RNA polymerase</keyword>
<dbReference type="SMART" id="SM00662">
    <property type="entry name" value="RPOLD"/>
    <property type="match status" value="1"/>
</dbReference>
<gene>
    <name evidence="9 11" type="primary">rpoA</name>
</gene>
<keyword evidence="11" id="KW-0934">Plastid</keyword>
<dbReference type="SUPFAM" id="SSF56553">
    <property type="entry name" value="Insert subdomain of RNA polymerase alpha subunit"/>
    <property type="match status" value="1"/>
</dbReference>
<dbReference type="InterPro" id="IPR011263">
    <property type="entry name" value="DNA-dir_RNA_pol_RpoA/D/Rpb3"/>
</dbReference>
<dbReference type="InterPro" id="IPR036603">
    <property type="entry name" value="RBP11-like"/>
</dbReference>
<dbReference type="RefSeq" id="YP_009559641.1">
    <property type="nucleotide sequence ID" value="NC_040994.1"/>
</dbReference>
<evidence type="ECO:0000256" key="4">
    <source>
        <dbReference type="ARBA" id="ARBA00022478"/>
    </source>
</evidence>
<dbReference type="GO" id="GO:0046983">
    <property type="term" value="F:protein dimerization activity"/>
    <property type="evidence" value="ECO:0007669"/>
    <property type="project" value="InterPro"/>
</dbReference>
<reference evidence="11" key="1">
    <citation type="journal article" date="2018" name="New Phytol.">
        <title>Lycophyte plastid genomics: extreme variation in GC, gene and intron content and multiple inversions between a direct and inverted orientation of the rRNA repeat.</title>
        <authorList>
            <person name="Mower J.P."/>
            <person name="Ma P.F."/>
            <person name="Grewe F."/>
            <person name="Taylor A."/>
            <person name="Michael T.P."/>
            <person name="VanBuren R."/>
            <person name="Qiu Y.L."/>
        </authorList>
    </citation>
    <scope>NUCLEOTIDE SEQUENCE</scope>
</reference>
<dbReference type="SUPFAM" id="SSF55257">
    <property type="entry name" value="RBP11-like subunits of RNA polymerase"/>
    <property type="match status" value="1"/>
</dbReference>
<evidence type="ECO:0000256" key="3">
    <source>
        <dbReference type="ARBA" id="ARBA00007123"/>
    </source>
</evidence>
<evidence type="ECO:0000256" key="6">
    <source>
        <dbReference type="ARBA" id="ARBA00022695"/>
    </source>
</evidence>
<dbReference type="CDD" id="cd06928">
    <property type="entry name" value="RNAP_alpha_NTD"/>
    <property type="match status" value="1"/>
</dbReference>
<dbReference type="GO" id="GO:0009536">
    <property type="term" value="C:plastid"/>
    <property type="evidence" value="ECO:0007669"/>
    <property type="project" value="UniProtKB-SubCell"/>
</dbReference>
<geneLocation type="plastid" evidence="11"/>
<keyword evidence="7 9" id="KW-0804">Transcription</keyword>
<dbReference type="SUPFAM" id="SSF47789">
    <property type="entry name" value="C-terminal domain of RNA polymerase alpha subunit"/>
    <property type="match status" value="1"/>
</dbReference>
<organism evidence="11">
    <name type="scientific">Lycopodium clavatum</name>
    <name type="common">Stag's-horn clubmoss</name>
    <dbReference type="NCBI Taxonomy" id="3252"/>
    <lineage>
        <taxon>Eukaryota</taxon>
        <taxon>Viridiplantae</taxon>
        <taxon>Streptophyta</taxon>
        <taxon>Embryophyta</taxon>
        <taxon>Tracheophyta</taxon>
        <taxon>Lycopodiopsida</taxon>
        <taxon>Lycopodiales</taxon>
        <taxon>Lycopodiaceae</taxon>
        <taxon>Lycopodioideae</taxon>
        <taxon>Lycopodium</taxon>
    </lineage>
</organism>
<comment type="subcellular location">
    <subcellularLocation>
        <location evidence="2">Plastid</location>
    </subcellularLocation>
</comment>
<keyword evidence="5 9" id="KW-0808">Transferase</keyword>
<dbReference type="GO" id="GO:0003899">
    <property type="term" value="F:DNA-directed RNA polymerase activity"/>
    <property type="evidence" value="ECO:0007669"/>
    <property type="project" value="UniProtKB-UniRule"/>
</dbReference>
<dbReference type="Pfam" id="PF01000">
    <property type="entry name" value="RNA_pol_A_bac"/>
    <property type="match status" value="1"/>
</dbReference>
<dbReference type="GO" id="GO:0000428">
    <property type="term" value="C:DNA-directed RNA polymerase complex"/>
    <property type="evidence" value="ECO:0007669"/>
    <property type="project" value="UniProtKB-KW"/>
</dbReference>
<dbReference type="InterPro" id="IPR011260">
    <property type="entry name" value="RNAP_asu_C"/>
</dbReference>
<protein>
    <recommendedName>
        <fullName evidence="9">DNA-directed RNA polymerase subunit alpha</fullName>
        <shortName evidence="9">RNAP subunit alpha</shortName>
        <ecNumber evidence="9">2.7.7.6</ecNumber>
    </recommendedName>
    <alternativeName>
        <fullName evidence="9">RNA polymerase subunit alpha</fullName>
    </alternativeName>
    <alternativeName>
        <fullName evidence="9">Transcriptase subunit alpha</fullName>
    </alternativeName>
</protein>
<keyword evidence="6 9" id="KW-0548">Nucleotidyltransferase</keyword>
<dbReference type="Pfam" id="PF01193">
    <property type="entry name" value="RNA_pol_L"/>
    <property type="match status" value="1"/>
</dbReference>
<accession>A0A3Q9R2J7</accession>
<evidence type="ECO:0000256" key="5">
    <source>
        <dbReference type="ARBA" id="ARBA00022679"/>
    </source>
</evidence>
<evidence type="ECO:0000256" key="7">
    <source>
        <dbReference type="ARBA" id="ARBA00023163"/>
    </source>
</evidence>
<dbReference type="NCBIfam" id="TIGR02027">
    <property type="entry name" value="rpoA"/>
    <property type="match status" value="1"/>
</dbReference>
<feature type="region of interest" description="Alpha N-terminal domain (alpha-NTD)" evidence="9">
    <location>
        <begin position="1"/>
        <end position="237"/>
    </location>
</feature>
<dbReference type="HAMAP" id="MF_00059">
    <property type="entry name" value="RNApol_bact_RpoA"/>
    <property type="match status" value="1"/>
</dbReference>
<dbReference type="InterPro" id="IPR011773">
    <property type="entry name" value="DNA-dir_RpoA"/>
</dbReference>
<dbReference type="GO" id="GO:0003677">
    <property type="term" value="F:DNA binding"/>
    <property type="evidence" value="ECO:0007669"/>
    <property type="project" value="UniProtKB-UniRule"/>
</dbReference>
<dbReference type="Gene3D" id="3.30.1360.10">
    <property type="entry name" value="RNA polymerase, RBP11-like subunit"/>
    <property type="match status" value="1"/>
</dbReference>
<evidence type="ECO:0000256" key="9">
    <source>
        <dbReference type="HAMAP-Rule" id="MF_00059"/>
    </source>
</evidence>
<dbReference type="FunFam" id="2.170.120.12:FF:000001">
    <property type="entry name" value="DNA-directed RNA polymerase subunit alpha"/>
    <property type="match status" value="1"/>
</dbReference>
<evidence type="ECO:0000259" key="10">
    <source>
        <dbReference type="SMART" id="SM00662"/>
    </source>
</evidence>
<evidence type="ECO:0000313" key="11">
    <source>
        <dbReference type="EMBL" id="AZU95693.1"/>
    </source>
</evidence>
<evidence type="ECO:0000256" key="8">
    <source>
        <dbReference type="ARBA" id="ARBA00048552"/>
    </source>
</evidence>
<dbReference type="InterPro" id="IPR011262">
    <property type="entry name" value="DNA-dir_RNA_pol_insert"/>
</dbReference>
<name>A0A3Q9R2J7_LYCCL</name>
<proteinExistence type="inferred from homology"/>
<sequence length="340" mass="38872">MNDLDLSLIPLPAGSAYWRCLESKVESERLYYSRFILSPLKIGQANTIGMVMRRALLGEVKGTCITCAKFKDITHEYSTIDGIQESVHDILINSKEIVLKSESSETQKAFISIVGPKKVTAQDIELPTCVEAIDPMQYIATITKKINLNIELKIEKDRGYRRQNIMEYQDGNFPTDAVFMPIRNVNYSIHCFESHDKRIMKEMLLSEIWSNGSITPEEAIYEASRSSINLFLPFLHAEKGKQDSEGEDIHESKKPHVVVYPSVSIAVDQMAKKVTFKHIFIEQLELPPKAYNFLKKINVHTISDLLDYSQDDLMKMKNFGKKSVEQILEALQKRFGICLR</sequence>
<comment type="domain">
    <text evidence="9">The N-terminal domain is essential for RNAP assembly and basal transcription, whereas the C-terminal domain is involved in interaction with transcriptional regulators and with upstream promoter elements.</text>
</comment>
<dbReference type="Gene3D" id="1.10.150.20">
    <property type="entry name" value="5' to 3' exonuclease, C-terminal subdomain"/>
    <property type="match status" value="1"/>
</dbReference>
<comment type="catalytic activity">
    <reaction evidence="8 9">
        <text>RNA(n) + a ribonucleoside 5'-triphosphate = RNA(n+1) + diphosphate</text>
        <dbReference type="Rhea" id="RHEA:21248"/>
        <dbReference type="Rhea" id="RHEA-COMP:14527"/>
        <dbReference type="Rhea" id="RHEA-COMP:17342"/>
        <dbReference type="ChEBI" id="CHEBI:33019"/>
        <dbReference type="ChEBI" id="CHEBI:61557"/>
        <dbReference type="ChEBI" id="CHEBI:140395"/>
        <dbReference type="EC" id="2.7.7.6"/>
    </reaction>
</comment>
<dbReference type="Pfam" id="PF03118">
    <property type="entry name" value="RNA_pol_A_CTD"/>
    <property type="match status" value="1"/>
</dbReference>
<comment type="function">
    <text evidence="1 9">DNA-dependent RNA polymerase catalyzes the transcription of DNA into RNA using the four ribonucleoside triphosphates as substrates.</text>
</comment>
<comment type="similarity">
    <text evidence="3 9">Belongs to the RNA polymerase alpha chain family.</text>
</comment>
<comment type="subunit">
    <text evidence="9">Homodimer. The RNAP catalytic core consists of 2 alpha, 1 beta, 1 beta' and 1 omega subunit. When a sigma factor is associated with the core the holoenzyme is formed, which can initiate transcription.</text>
</comment>
<dbReference type="AlphaFoldDB" id="A0A3Q9R2J7"/>
<evidence type="ECO:0000256" key="2">
    <source>
        <dbReference type="ARBA" id="ARBA00004474"/>
    </source>
</evidence>
<dbReference type="GeneID" id="39119977"/>
<dbReference type="Gene3D" id="2.170.120.12">
    <property type="entry name" value="DNA-directed RNA polymerase, insert domain"/>
    <property type="match status" value="1"/>
</dbReference>
<dbReference type="EC" id="2.7.7.6" evidence="9"/>
<dbReference type="GO" id="GO:0006351">
    <property type="term" value="P:DNA-templated transcription"/>
    <property type="evidence" value="ECO:0007669"/>
    <property type="project" value="UniProtKB-UniRule"/>
</dbReference>
<dbReference type="InterPro" id="IPR036643">
    <property type="entry name" value="RNApol_insert_sf"/>
</dbReference>
<feature type="domain" description="DNA-directed RNA polymerase RpoA/D/Rpb3-type" evidence="10">
    <location>
        <begin position="32"/>
        <end position="237"/>
    </location>
</feature>